<dbReference type="AlphaFoldDB" id="A0A0D1YGX2"/>
<name>A0A0D1YGX2_9PEZI</name>
<accession>A0A0D1YGX2</accession>
<reference evidence="1 2" key="1">
    <citation type="submission" date="2015-01" db="EMBL/GenBank/DDBJ databases">
        <title>The Genome Sequence of Ochroconis gallopava CBS43764.</title>
        <authorList>
            <consortium name="The Broad Institute Genomics Platform"/>
            <person name="Cuomo C."/>
            <person name="de Hoog S."/>
            <person name="Gorbushina A."/>
            <person name="Stielow B."/>
            <person name="Teixiera M."/>
            <person name="Abouelleil A."/>
            <person name="Chapman S.B."/>
            <person name="Priest M."/>
            <person name="Young S.K."/>
            <person name="Wortman J."/>
            <person name="Nusbaum C."/>
            <person name="Birren B."/>
        </authorList>
    </citation>
    <scope>NUCLEOTIDE SEQUENCE [LARGE SCALE GENOMIC DNA]</scope>
    <source>
        <strain evidence="1 2">CBS 43764</strain>
    </source>
</reference>
<organism evidence="1 2">
    <name type="scientific">Verruconis gallopava</name>
    <dbReference type="NCBI Taxonomy" id="253628"/>
    <lineage>
        <taxon>Eukaryota</taxon>
        <taxon>Fungi</taxon>
        <taxon>Dikarya</taxon>
        <taxon>Ascomycota</taxon>
        <taxon>Pezizomycotina</taxon>
        <taxon>Dothideomycetes</taxon>
        <taxon>Pleosporomycetidae</taxon>
        <taxon>Venturiales</taxon>
        <taxon>Sympoventuriaceae</taxon>
        <taxon>Verruconis</taxon>
    </lineage>
</organism>
<dbReference type="GeneID" id="27316357"/>
<evidence type="ECO:0000313" key="2">
    <source>
        <dbReference type="Proteomes" id="UP000053259"/>
    </source>
</evidence>
<dbReference type="InterPro" id="IPR032710">
    <property type="entry name" value="NTF2-like_dom_sf"/>
</dbReference>
<sequence>MLSSSLYDTLKSTAESFVLASCFKAPAQGPDEQAIRDLCSNTYSQSWGHDYFISSRPHLNQTLDFDGFMAHLKSMTSKLESAEAKITDLTIDEKQRKVVVRATYRLRPKGCDETASNDLVWILRLTEDGKKVTSGKEFIDGEAAMRLAQLMRAASTTT</sequence>
<keyword evidence="2" id="KW-1185">Reference proteome</keyword>
<dbReference type="Gene3D" id="3.10.450.50">
    <property type="match status" value="1"/>
</dbReference>
<proteinExistence type="predicted"/>
<dbReference type="InParanoid" id="A0A0D1YGX2"/>
<dbReference type="HOGENOM" id="CLU_128883_0_0_1"/>
<dbReference type="EMBL" id="KN847568">
    <property type="protein sequence ID" value="KIW00032.1"/>
    <property type="molecule type" value="Genomic_DNA"/>
</dbReference>
<dbReference type="VEuPathDB" id="FungiDB:PV09_08384"/>
<dbReference type="SUPFAM" id="SSF54427">
    <property type="entry name" value="NTF2-like"/>
    <property type="match status" value="1"/>
</dbReference>
<evidence type="ECO:0008006" key="3">
    <source>
        <dbReference type="Google" id="ProtNLM"/>
    </source>
</evidence>
<dbReference type="Proteomes" id="UP000053259">
    <property type="component" value="Unassembled WGS sequence"/>
</dbReference>
<dbReference type="RefSeq" id="XP_016209901.1">
    <property type="nucleotide sequence ID" value="XM_016362266.1"/>
</dbReference>
<gene>
    <name evidence="1" type="ORF">PV09_08384</name>
</gene>
<protein>
    <recommendedName>
        <fullName evidence="3">SnoaL-like domain-containing protein</fullName>
    </recommendedName>
</protein>
<dbReference type="OrthoDB" id="414540at2759"/>
<evidence type="ECO:0000313" key="1">
    <source>
        <dbReference type="EMBL" id="KIW00032.1"/>
    </source>
</evidence>